<reference evidence="1 2" key="1">
    <citation type="submission" date="2016-10" db="EMBL/GenBank/DDBJ databases">
        <authorList>
            <person name="de Groot N.N."/>
        </authorList>
    </citation>
    <scope>NUCLEOTIDE SEQUENCE [LARGE SCALE GENOMIC DNA]</scope>
    <source>
        <strain evidence="1 2">CBS 141442</strain>
    </source>
</reference>
<organism evidence="1 2">
    <name type="scientific">Sungouiella intermedia</name>
    <dbReference type="NCBI Taxonomy" id="45354"/>
    <lineage>
        <taxon>Eukaryota</taxon>
        <taxon>Fungi</taxon>
        <taxon>Dikarya</taxon>
        <taxon>Ascomycota</taxon>
        <taxon>Saccharomycotina</taxon>
        <taxon>Pichiomycetes</taxon>
        <taxon>Metschnikowiaceae</taxon>
        <taxon>Sungouiella</taxon>
    </lineage>
</organism>
<evidence type="ECO:0000313" key="2">
    <source>
        <dbReference type="Proteomes" id="UP000182334"/>
    </source>
</evidence>
<sequence length="383" mass="44747">MSQTKTILSYIQQNIRHNTNQNAPDSPRDKYPSFNAYVVESQKPARLPPRPRKPLGQRFPFTECTDFSLKQSRESVALGVKFAVNQSRTLERMHQWRYWIYDIMKAANHGNTEPEMESVEFTSEKLRQMLKLPSILVKTTQTNREKLVEKFQEVMLVCMQKKFGHVNQLMDDVRVKEALNYATNVFLQEFKSSTTKGLCSEFNRSQTSGELADALESLAFDFMDKYEEIALEYFEDMVFEGTSSASLQESGATVDKPVYFDCFKNIWKLDPPNLFQFHVDVFIDEYDGVLSHLYSNPLATERTLNFYGEFAVKMNIHQFYWTYRDVLSARQRKKSTIVVNDLDKMDEFSLLRDTVEKLMLCDEEKPITKLKKSLRFAEPLMVE</sequence>
<evidence type="ECO:0000313" key="1">
    <source>
        <dbReference type="EMBL" id="SGZ47996.1"/>
    </source>
</evidence>
<dbReference type="OrthoDB" id="4095892at2759"/>
<dbReference type="Proteomes" id="UP000182334">
    <property type="component" value="Chromosome I"/>
</dbReference>
<accession>A0A1L0FUI5</accession>
<dbReference type="EMBL" id="LT635756">
    <property type="protein sequence ID" value="SGZ47996.1"/>
    <property type="molecule type" value="Genomic_DNA"/>
</dbReference>
<dbReference type="AlphaFoldDB" id="A0A1L0FUI5"/>
<gene>
    <name evidence="1" type="ORF">SAMEA4029010_CIC11G00000004997</name>
</gene>
<keyword evidence="2" id="KW-1185">Reference proteome</keyword>
<name>A0A1L0FUI5_9ASCO</name>
<protein>
    <submittedName>
        <fullName evidence="1">CIC11C00000004997</fullName>
    </submittedName>
</protein>
<proteinExistence type="predicted"/>